<dbReference type="Pfam" id="PF00457">
    <property type="entry name" value="Glyco_hydro_11"/>
    <property type="match status" value="1"/>
</dbReference>
<comment type="pathway">
    <text evidence="2 9">Glycan degradation; xylan degradation.</text>
</comment>
<protein>
    <recommendedName>
        <fullName evidence="3 9">endo-1,4-beta-xylanase</fullName>
        <ecNumber evidence="3 9">3.2.1.8</ecNumber>
    </recommendedName>
</protein>
<feature type="chain" id="PRO_5046945374" description="endo-1,4-beta-xylanase" evidence="10">
    <location>
        <begin position="26"/>
        <end position="269"/>
    </location>
</feature>
<dbReference type="RefSeq" id="WP_329774158.1">
    <property type="nucleotide sequence ID" value="NZ_JAYDYW010000004.1"/>
</dbReference>
<reference evidence="12 13" key="2">
    <citation type="submission" date="2023-12" db="EMBL/GenBank/DDBJ databases">
        <authorList>
            <consortium name="Cladostephus spongiosus"/>
            <person name="Lorente B."/>
            <person name="Cabral C."/>
            <person name="Frias J."/>
            <person name="Faria J."/>
            <person name="Toubarro D."/>
        </authorList>
    </citation>
    <scope>NUCLEOTIDE SEQUENCE [LARGE SCALE GENOMIC DNA]</scope>
    <source>
        <strain evidence="12 13">ZMCS4</strain>
    </source>
</reference>
<evidence type="ECO:0000259" key="11">
    <source>
        <dbReference type="PROSITE" id="PS51761"/>
    </source>
</evidence>
<dbReference type="InterPro" id="IPR001137">
    <property type="entry name" value="Glyco_hydro_11"/>
</dbReference>
<evidence type="ECO:0000256" key="7">
    <source>
        <dbReference type="ARBA" id="ARBA00023295"/>
    </source>
</evidence>
<evidence type="ECO:0000256" key="10">
    <source>
        <dbReference type="SAM" id="SignalP"/>
    </source>
</evidence>
<evidence type="ECO:0000256" key="3">
    <source>
        <dbReference type="ARBA" id="ARBA00012590"/>
    </source>
</evidence>
<dbReference type="Proteomes" id="UP001310248">
    <property type="component" value="Unassembled WGS sequence"/>
</dbReference>
<dbReference type="PANTHER" id="PTHR46828">
    <property type="entry name" value="ENDO-1,4-BETA-XYLANASE A-RELATED"/>
    <property type="match status" value="1"/>
</dbReference>
<keyword evidence="5 9" id="KW-0378">Hydrolase</keyword>
<keyword evidence="13" id="KW-1185">Reference proteome</keyword>
<feature type="signal peptide" evidence="10">
    <location>
        <begin position="1"/>
        <end position="25"/>
    </location>
</feature>
<evidence type="ECO:0000256" key="5">
    <source>
        <dbReference type="ARBA" id="ARBA00022801"/>
    </source>
</evidence>
<name>A0ABU7G198_9ALTE</name>
<proteinExistence type="inferred from homology"/>
<organism evidence="12 13">
    <name type="scientific">Agarivorans aestuarii</name>
    <dbReference type="NCBI Taxonomy" id="1563703"/>
    <lineage>
        <taxon>Bacteria</taxon>
        <taxon>Pseudomonadati</taxon>
        <taxon>Pseudomonadota</taxon>
        <taxon>Gammaproteobacteria</taxon>
        <taxon>Alteromonadales</taxon>
        <taxon>Alteromonadaceae</taxon>
        <taxon>Agarivorans</taxon>
    </lineage>
</organism>
<evidence type="ECO:0000256" key="1">
    <source>
        <dbReference type="ARBA" id="ARBA00000681"/>
    </source>
</evidence>
<evidence type="ECO:0000256" key="6">
    <source>
        <dbReference type="ARBA" id="ARBA00023277"/>
    </source>
</evidence>
<keyword evidence="7 9" id="KW-0326">Glycosidase</keyword>
<dbReference type="PANTHER" id="PTHR46828:SF2">
    <property type="entry name" value="ENDO-1,4-BETA-XYLANASE A-RELATED"/>
    <property type="match status" value="1"/>
</dbReference>
<dbReference type="InterPro" id="IPR033123">
    <property type="entry name" value="GH11_dom"/>
</dbReference>
<dbReference type="GO" id="GO:0016787">
    <property type="term" value="F:hydrolase activity"/>
    <property type="evidence" value="ECO:0007669"/>
    <property type="project" value="UniProtKB-KW"/>
</dbReference>
<dbReference type="EMBL" id="JAYDYW010000004">
    <property type="protein sequence ID" value="MEE1672724.1"/>
    <property type="molecule type" value="Genomic_DNA"/>
</dbReference>
<evidence type="ECO:0000313" key="12">
    <source>
        <dbReference type="EMBL" id="MEE1672724.1"/>
    </source>
</evidence>
<evidence type="ECO:0000256" key="2">
    <source>
        <dbReference type="ARBA" id="ARBA00004851"/>
    </source>
</evidence>
<dbReference type="SUPFAM" id="SSF49899">
    <property type="entry name" value="Concanavalin A-like lectins/glucanases"/>
    <property type="match status" value="1"/>
</dbReference>
<dbReference type="InterPro" id="IPR013319">
    <property type="entry name" value="GH11/12"/>
</dbReference>
<accession>A0ABU7G198</accession>
<keyword evidence="10" id="KW-0732">Signal</keyword>
<comment type="similarity">
    <text evidence="9">Belongs to the glycosyl hydrolase 11 (cellulase G) family.</text>
</comment>
<feature type="active site" description="Nucleophile" evidence="9">
    <location>
        <position position="141"/>
    </location>
</feature>
<dbReference type="Gene3D" id="2.60.120.180">
    <property type="match status" value="1"/>
</dbReference>
<gene>
    <name evidence="12" type="ORF">SNR37_002134</name>
</gene>
<keyword evidence="8 9" id="KW-0624">Polysaccharide degradation</keyword>
<reference evidence="13" key="1">
    <citation type="submission" date="2023-07" db="EMBL/GenBank/DDBJ databases">
        <title>Draft genome sequence of Agarivorans aestuarii strain ZMCS4, a CAZymes producing bacteria isolated from the marine brown algae Clodostephus spongiosus.</title>
        <authorList>
            <person name="Lorente B."/>
            <person name="Cabral C."/>
            <person name="Frias J."/>
            <person name="Faria J."/>
            <person name="Toubarro D."/>
        </authorList>
    </citation>
    <scope>NUCLEOTIDE SEQUENCE [LARGE SCALE GENOMIC DNA]</scope>
    <source>
        <strain evidence="13">ZMCS4</strain>
    </source>
</reference>
<keyword evidence="4 9" id="KW-0858">Xylan degradation</keyword>
<comment type="caution">
    <text evidence="12">The sequence shown here is derived from an EMBL/GenBank/DDBJ whole genome shotgun (WGS) entry which is preliminary data.</text>
</comment>
<evidence type="ECO:0000256" key="8">
    <source>
        <dbReference type="ARBA" id="ARBA00023326"/>
    </source>
</evidence>
<dbReference type="PROSITE" id="PS51761">
    <property type="entry name" value="GH11_3"/>
    <property type="match status" value="1"/>
</dbReference>
<evidence type="ECO:0000256" key="9">
    <source>
        <dbReference type="PROSITE-ProRule" id="PRU01097"/>
    </source>
</evidence>
<dbReference type="InterPro" id="IPR013320">
    <property type="entry name" value="ConA-like_dom_sf"/>
</dbReference>
<evidence type="ECO:0000256" key="4">
    <source>
        <dbReference type="ARBA" id="ARBA00022651"/>
    </source>
</evidence>
<feature type="domain" description="GH11" evidence="11">
    <location>
        <begin position="39"/>
        <end position="262"/>
    </location>
</feature>
<dbReference type="EC" id="3.2.1.8" evidence="3 9"/>
<keyword evidence="6 9" id="KW-0119">Carbohydrate metabolism</keyword>
<feature type="active site" description="Proton donor" evidence="9">
    <location>
        <position position="249"/>
    </location>
</feature>
<comment type="catalytic activity">
    <reaction evidence="1 9">
        <text>Endohydrolysis of (1-&gt;4)-beta-D-xylosidic linkages in xylans.</text>
        <dbReference type="EC" id="3.2.1.8"/>
    </reaction>
</comment>
<evidence type="ECO:0000313" key="13">
    <source>
        <dbReference type="Proteomes" id="UP001310248"/>
    </source>
</evidence>
<sequence length="269" mass="29381">MKTPMLALTLTLSSLLLTAPSTVSAASIGKTICDPAADSGNGYGSGYYGGHFYSWFELSQNNIKTCDVKIGFYNDAGRHYRAEWNMAKSWGEDAIGGLGWNTGARYRKIGYNVGELTSNSNIQKALVALYGWSCSGSTSQEYYVVDTWKGPGKFVPWDENAGAPAQSKGTVYANNATYDVYLVDRNGAQYCGSGDNRSFKQFWSVRRSPTAHGNNQELDFGPHVNRWDNSDLGFKANGIGNGYQILAIEVFGDANINHKGAVDLSLWPR</sequence>